<dbReference type="InterPro" id="IPR002645">
    <property type="entry name" value="STAS_dom"/>
</dbReference>
<evidence type="ECO:0000313" key="8">
    <source>
        <dbReference type="RefSeq" id="XP_013787938.2"/>
    </source>
</evidence>
<dbReference type="InterPro" id="IPR011547">
    <property type="entry name" value="SLC26A/SulP_dom"/>
</dbReference>
<keyword evidence="4 5" id="KW-0472">Membrane</keyword>
<name>A0ABM1BSR3_LIMPO</name>
<feature type="transmembrane region" description="Helical" evidence="5">
    <location>
        <begin position="42"/>
        <end position="62"/>
    </location>
</feature>
<dbReference type="Pfam" id="PF01740">
    <property type="entry name" value="STAS"/>
    <property type="match status" value="1"/>
</dbReference>
<dbReference type="CDD" id="cd07042">
    <property type="entry name" value="STAS_SulP_like_sulfate_transporter"/>
    <property type="match status" value="1"/>
</dbReference>
<feature type="transmembrane region" description="Helical" evidence="5">
    <location>
        <begin position="182"/>
        <end position="200"/>
    </location>
</feature>
<evidence type="ECO:0000313" key="7">
    <source>
        <dbReference type="Proteomes" id="UP000694941"/>
    </source>
</evidence>
<dbReference type="SUPFAM" id="SSF52091">
    <property type="entry name" value="SpoIIaa-like"/>
    <property type="match status" value="1"/>
</dbReference>
<dbReference type="Pfam" id="PF00916">
    <property type="entry name" value="Sulfate_transp"/>
    <property type="match status" value="1"/>
</dbReference>
<dbReference type="RefSeq" id="XP_013787938.2">
    <property type="nucleotide sequence ID" value="XM_013932484.2"/>
</dbReference>
<reference evidence="8" key="1">
    <citation type="submission" date="2025-08" db="UniProtKB">
        <authorList>
            <consortium name="RefSeq"/>
        </authorList>
    </citation>
    <scope>IDENTIFICATION</scope>
    <source>
        <tissue evidence="8">Muscle</tissue>
    </source>
</reference>
<dbReference type="PROSITE" id="PS50801">
    <property type="entry name" value="STAS"/>
    <property type="match status" value="1"/>
</dbReference>
<sequence>MTLGFVCVILLILIRLFKDGKVPEDLALPHVVRKLLGMSWMIIVTARNALLVLICGGISAILKAHNYTPFTLTHDVPPGVPAFHPPTFTYCDNSNNVTTHKNFIEICKDLGSGIIIVPLLSLLEAIAVAKAFSKGKKLDATQEMIALGVCNVVGSFVSAYPATGSFSRTAINNNSGVRTPLGGLFTGVIVILALAELAPFFKYIPSAALSAIIFTAVLYMVHYEDVLLMWKTNKPDLLPWGTTFVFSFIFGLEYGIIIGIGIAMIMLLYTTARPKISISLKQTSDGTKYVLVRPDRALLFPSAEFFRSRVTKAFLTSGASLSDGLNTMVIDGKKLTEIDYTMALMLKNVSESFRKDGIIIIFTHLKPSITRTILGTQPSVFLYCKSVEQVQDVIKQQRY</sequence>
<proteinExistence type="predicted"/>
<dbReference type="InterPro" id="IPR001902">
    <property type="entry name" value="SLC26A/SulP_fam"/>
</dbReference>
<keyword evidence="7" id="KW-1185">Reference proteome</keyword>
<evidence type="ECO:0000256" key="1">
    <source>
        <dbReference type="ARBA" id="ARBA00004141"/>
    </source>
</evidence>
<evidence type="ECO:0000256" key="2">
    <source>
        <dbReference type="ARBA" id="ARBA00022692"/>
    </source>
</evidence>
<evidence type="ECO:0000256" key="5">
    <source>
        <dbReference type="SAM" id="Phobius"/>
    </source>
</evidence>
<protein>
    <submittedName>
        <fullName evidence="8">Sodium-independent sulfate anion transporter-like isoform X1</fullName>
    </submittedName>
</protein>
<dbReference type="GeneID" id="106471860"/>
<feature type="transmembrane region" description="Helical" evidence="5">
    <location>
        <begin position="207"/>
        <end position="223"/>
    </location>
</feature>
<dbReference type="Gene3D" id="3.30.750.24">
    <property type="entry name" value="STAS domain"/>
    <property type="match status" value="1"/>
</dbReference>
<keyword evidence="2 5" id="KW-0812">Transmembrane</keyword>
<keyword evidence="3 5" id="KW-1133">Transmembrane helix</keyword>
<dbReference type="InterPro" id="IPR036513">
    <property type="entry name" value="STAS_dom_sf"/>
</dbReference>
<evidence type="ECO:0000259" key="6">
    <source>
        <dbReference type="PROSITE" id="PS50801"/>
    </source>
</evidence>
<comment type="subcellular location">
    <subcellularLocation>
        <location evidence="1">Membrane</location>
        <topology evidence="1">Multi-pass membrane protein</topology>
    </subcellularLocation>
</comment>
<feature type="domain" description="STAS" evidence="6">
    <location>
        <begin position="290"/>
        <end position="373"/>
    </location>
</feature>
<gene>
    <name evidence="8" type="primary">LOC106471860</name>
</gene>
<dbReference type="Proteomes" id="UP000694941">
    <property type="component" value="Unplaced"/>
</dbReference>
<feature type="transmembrane region" description="Helical" evidence="5">
    <location>
        <begin position="243"/>
        <end position="269"/>
    </location>
</feature>
<evidence type="ECO:0000256" key="3">
    <source>
        <dbReference type="ARBA" id="ARBA00022989"/>
    </source>
</evidence>
<feature type="transmembrane region" description="Helical" evidence="5">
    <location>
        <begin position="144"/>
        <end position="162"/>
    </location>
</feature>
<evidence type="ECO:0000256" key="4">
    <source>
        <dbReference type="ARBA" id="ARBA00023136"/>
    </source>
</evidence>
<organism evidence="7 8">
    <name type="scientific">Limulus polyphemus</name>
    <name type="common">Atlantic horseshoe crab</name>
    <dbReference type="NCBI Taxonomy" id="6850"/>
    <lineage>
        <taxon>Eukaryota</taxon>
        <taxon>Metazoa</taxon>
        <taxon>Ecdysozoa</taxon>
        <taxon>Arthropoda</taxon>
        <taxon>Chelicerata</taxon>
        <taxon>Merostomata</taxon>
        <taxon>Xiphosura</taxon>
        <taxon>Limulidae</taxon>
        <taxon>Limulus</taxon>
    </lineage>
</organism>
<accession>A0ABM1BSR3</accession>
<dbReference type="PANTHER" id="PTHR11814">
    <property type="entry name" value="SULFATE TRANSPORTER"/>
    <property type="match status" value="1"/>
</dbReference>